<evidence type="ECO:0000313" key="6">
    <source>
        <dbReference type="EMBL" id="RBI83614.1"/>
    </source>
</evidence>
<dbReference type="Pfam" id="PF25989">
    <property type="entry name" value="YknX_C"/>
    <property type="match status" value="1"/>
</dbReference>
<name>A0A365U5K2_9RHOB</name>
<keyword evidence="2 3" id="KW-0175">Coiled coil</keyword>
<dbReference type="Gene3D" id="2.40.420.20">
    <property type="match status" value="1"/>
</dbReference>
<dbReference type="InterPro" id="IPR050465">
    <property type="entry name" value="UPF0194_transport"/>
</dbReference>
<comment type="subcellular location">
    <subcellularLocation>
        <location evidence="1">Cell envelope</location>
    </subcellularLocation>
</comment>
<keyword evidence="7" id="KW-1185">Reference proteome</keyword>
<dbReference type="EMBL" id="QNTQ01000015">
    <property type="protein sequence ID" value="RBI83614.1"/>
    <property type="molecule type" value="Genomic_DNA"/>
</dbReference>
<dbReference type="InterPro" id="IPR058637">
    <property type="entry name" value="YknX-like_C"/>
</dbReference>
<dbReference type="GO" id="GO:0030313">
    <property type="term" value="C:cell envelope"/>
    <property type="evidence" value="ECO:0007669"/>
    <property type="project" value="UniProtKB-SubCell"/>
</dbReference>
<protein>
    <submittedName>
        <fullName evidence="6">RND transporter</fullName>
    </submittedName>
</protein>
<dbReference type="Gene3D" id="6.10.140.1990">
    <property type="match status" value="1"/>
</dbReference>
<feature type="signal peptide" evidence="4">
    <location>
        <begin position="1"/>
        <end position="27"/>
    </location>
</feature>
<dbReference type="OrthoDB" id="9791520at2"/>
<reference evidence="6 7" key="1">
    <citation type="submission" date="2018-07" db="EMBL/GenBank/DDBJ databases">
        <title>Rhodosalinus sp. strain E84T genomic sequence and assembly.</title>
        <authorList>
            <person name="Liu Z.-W."/>
            <person name="Lu D.-C."/>
        </authorList>
    </citation>
    <scope>NUCLEOTIDE SEQUENCE [LARGE SCALE GENOMIC DNA]</scope>
    <source>
        <strain evidence="6 7">E84</strain>
    </source>
</reference>
<evidence type="ECO:0000259" key="5">
    <source>
        <dbReference type="Pfam" id="PF25989"/>
    </source>
</evidence>
<keyword evidence="4" id="KW-0732">Signal</keyword>
<accession>A0A365U5K2</accession>
<dbReference type="GO" id="GO:1990961">
    <property type="term" value="P:xenobiotic detoxification by transmembrane export across the plasma membrane"/>
    <property type="evidence" value="ECO:0007669"/>
    <property type="project" value="InterPro"/>
</dbReference>
<dbReference type="AlphaFoldDB" id="A0A365U5K2"/>
<sequence>MARTRKRSRLILSLAALLLIAAGLAAAFWPRPELVDLGEVTQGPMRVTIDEEGRTQVAEPYVVSTPVAGRLQRVEVDPGERVVQGETIVAHMRPANPAALDVRTREQARAAVQAAEAALRVAEADRAAAVASRDLALQELARAQRLAQEDIVSPAALERAEQNRRVAQAAVETAEAAIAMREAELANARAQLIGFEDQGLASAISAEGEDIPLHAPADGRILRVMQQSETTLPAGAPIMEIGDVEGQLEVMVELISTDAVQVSPGDRVIVEDWGGPRALEGVVERVDPFAVTRVSALGVEEQRVPVTVGLTSPAEARAGLGHGYRVEARIVVWEADDVVRVPASALFRAGDGWAVFVAADGTARLRPVEIGRQNGVTAEVRAGLSPGERVILYPSPAIADGDRIAQRELE</sequence>
<evidence type="ECO:0000256" key="2">
    <source>
        <dbReference type="ARBA" id="ARBA00023054"/>
    </source>
</evidence>
<evidence type="ECO:0000256" key="1">
    <source>
        <dbReference type="ARBA" id="ARBA00004196"/>
    </source>
</evidence>
<comment type="caution">
    <text evidence="6">The sequence shown here is derived from an EMBL/GenBank/DDBJ whole genome shotgun (WGS) entry which is preliminary data.</text>
</comment>
<dbReference type="Proteomes" id="UP000253370">
    <property type="component" value="Unassembled WGS sequence"/>
</dbReference>
<feature type="chain" id="PRO_5017000528" evidence="4">
    <location>
        <begin position="28"/>
        <end position="410"/>
    </location>
</feature>
<dbReference type="InterPro" id="IPR030190">
    <property type="entry name" value="MacA_alpha-hairpin_sf"/>
</dbReference>
<dbReference type="RefSeq" id="WP_113290257.1">
    <property type="nucleotide sequence ID" value="NZ_QNTQ01000015.1"/>
</dbReference>
<dbReference type="GO" id="GO:0019898">
    <property type="term" value="C:extrinsic component of membrane"/>
    <property type="evidence" value="ECO:0007669"/>
    <property type="project" value="InterPro"/>
</dbReference>
<dbReference type="Gene3D" id="2.40.50.100">
    <property type="match status" value="1"/>
</dbReference>
<dbReference type="GO" id="GO:1990195">
    <property type="term" value="C:macrolide transmembrane transporter complex"/>
    <property type="evidence" value="ECO:0007669"/>
    <property type="project" value="InterPro"/>
</dbReference>
<dbReference type="PANTHER" id="PTHR32347">
    <property type="entry name" value="EFFLUX SYSTEM COMPONENT YKNX-RELATED"/>
    <property type="match status" value="1"/>
</dbReference>
<organism evidence="6 7">
    <name type="scientific">Rhodosalinus halophilus</name>
    <dbReference type="NCBI Taxonomy" id="2259333"/>
    <lineage>
        <taxon>Bacteria</taxon>
        <taxon>Pseudomonadati</taxon>
        <taxon>Pseudomonadota</taxon>
        <taxon>Alphaproteobacteria</taxon>
        <taxon>Rhodobacterales</taxon>
        <taxon>Paracoccaceae</taxon>
        <taxon>Rhodosalinus</taxon>
    </lineage>
</organism>
<gene>
    <name evidence="6" type="ORF">DRV85_14795</name>
</gene>
<proteinExistence type="predicted"/>
<evidence type="ECO:0000313" key="7">
    <source>
        <dbReference type="Proteomes" id="UP000253370"/>
    </source>
</evidence>
<feature type="coiled-coil region" evidence="3">
    <location>
        <begin position="157"/>
        <end position="191"/>
    </location>
</feature>
<evidence type="ECO:0000256" key="4">
    <source>
        <dbReference type="SAM" id="SignalP"/>
    </source>
</evidence>
<evidence type="ECO:0000256" key="3">
    <source>
        <dbReference type="SAM" id="Coils"/>
    </source>
</evidence>
<dbReference type="PANTHER" id="PTHR32347:SF29">
    <property type="entry name" value="UPF0194 MEMBRANE PROTEIN YBHG"/>
    <property type="match status" value="1"/>
</dbReference>
<feature type="domain" description="YknX-like C-terminal permuted SH3-like" evidence="5">
    <location>
        <begin position="339"/>
        <end position="405"/>
    </location>
</feature>